<dbReference type="PROSITE" id="PS50222">
    <property type="entry name" value="EF_HAND_2"/>
    <property type="match status" value="2"/>
</dbReference>
<dbReference type="SUPFAM" id="SSF47473">
    <property type="entry name" value="EF-hand"/>
    <property type="match status" value="1"/>
</dbReference>
<dbReference type="CDD" id="cd00051">
    <property type="entry name" value="EFh"/>
    <property type="match status" value="1"/>
</dbReference>
<name>A0A0L0FQL0_9EUKA</name>
<protein>
    <submittedName>
        <fullName evidence="3">Myosin light chain 1/3/4/6, alkali</fullName>
    </submittedName>
</protein>
<dbReference type="InterPro" id="IPR050230">
    <property type="entry name" value="CALM/Myosin/TropC-like"/>
</dbReference>
<keyword evidence="1" id="KW-0677">Repeat</keyword>
<dbReference type="InterPro" id="IPR011992">
    <property type="entry name" value="EF-hand-dom_pair"/>
</dbReference>
<dbReference type="GO" id="GO:0016460">
    <property type="term" value="C:myosin II complex"/>
    <property type="evidence" value="ECO:0007669"/>
    <property type="project" value="TreeGrafter"/>
</dbReference>
<gene>
    <name evidence="3" type="ORF">SARC_08748</name>
</gene>
<feature type="domain" description="EF-hand" evidence="2">
    <location>
        <begin position="6"/>
        <end position="41"/>
    </location>
</feature>
<evidence type="ECO:0000256" key="1">
    <source>
        <dbReference type="ARBA" id="ARBA00022737"/>
    </source>
</evidence>
<dbReference type="InterPro" id="IPR002048">
    <property type="entry name" value="EF_hand_dom"/>
</dbReference>
<evidence type="ECO:0000313" key="3">
    <source>
        <dbReference type="EMBL" id="KNC78831.1"/>
    </source>
</evidence>
<dbReference type="OrthoDB" id="26525at2759"/>
<keyword evidence="4" id="KW-1185">Reference proteome</keyword>
<dbReference type="RefSeq" id="XP_014152733.1">
    <property type="nucleotide sequence ID" value="XM_014297258.1"/>
</dbReference>
<dbReference type="Proteomes" id="UP000054560">
    <property type="component" value="Unassembled WGS sequence"/>
</dbReference>
<proteinExistence type="predicted"/>
<dbReference type="FunFam" id="1.10.238.10:FF:000003">
    <property type="entry name" value="Calmodulin A"/>
    <property type="match status" value="1"/>
</dbReference>
<evidence type="ECO:0000259" key="2">
    <source>
        <dbReference type="PROSITE" id="PS50222"/>
    </source>
</evidence>
<feature type="domain" description="EF-hand" evidence="2">
    <location>
        <begin position="80"/>
        <end position="115"/>
    </location>
</feature>
<dbReference type="EMBL" id="KQ242415">
    <property type="protein sequence ID" value="KNC78831.1"/>
    <property type="molecule type" value="Genomic_DNA"/>
</dbReference>
<dbReference type="STRING" id="667725.A0A0L0FQL0"/>
<dbReference type="GO" id="GO:0005509">
    <property type="term" value="F:calcium ion binding"/>
    <property type="evidence" value="ECO:0007669"/>
    <property type="project" value="InterPro"/>
</dbReference>
<accession>A0A0L0FQL0</accession>
<dbReference type="PANTHER" id="PTHR23048">
    <property type="entry name" value="MYOSIN LIGHT CHAIN 1, 3"/>
    <property type="match status" value="1"/>
</dbReference>
<organism evidence="3 4">
    <name type="scientific">Sphaeroforma arctica JP610</name>
    <dbReference type="NCBI Taxonomy" id="667725"/>
    <lineage>
        <taxon>Eukaryota</taxon>
        <taxon>Ichthyosporea</taxon>
        <taxon>Ichthyophonida</taxon>
        <taxon>Sphaeroforma</taxon>
    </lineage>
</organism>
<evidence type="ECO:0000313" key="4">
    <source>
        <dbReference type="Proteomes" id="UP000054560"/>
    </source>
</evidence>
<dbReference type="Gene3D" id="1.10.238.10">
    <property type="entry name" value="EF-hand"/>
    <property type="match status" value="2"/>
</dbReference>
<dbReference type="GeneID" id="25909252"/>
<reference evidence="3 4" key="1">
    <citation type="submission" date="2011-02" db="EMBL/GenBank/DDBJ databases">
        <title>The Genome Sequence of Sphaeroforma arctica JP610.</title>
        <authorList>
            <consortium name="The Broad Institute Genome Sequencing Platform"/>
            <person name="Russ C."/>
            <person name="Cuomo C."/>
            <person name="Young S.K."/>
            <person name="Zeng Q."/>
            <person name="Gargeya S."/>
            <person name="Alvarado L."/>
            <person name="Berlin A."/>
            <person name="Chapman S.B."/>
            <person name="Chen Z."/>
            <person name="Freedman E."/>
            <person name="Gellesch M."/>
            <person name="Goldberg J."/>
            <person name="Griggs A."/>
            <person name="Gujja S."/>
            <person name="Heilman E."/>
            <person name="Heiman D."/>
            <person name="Howarth C."/>
            <person name="Mehta T."/>
            <person name="Neiman D."/>
            <person name="Pearson M."/>
            <person name="Roberts A."/>
            <person name="Saif S."/>
            <person name="Shea T."/>
            <person name="Shenoy N."/>
            <person name="Sisk P."/>
            <person name="Stolte C."/>
            <person name="Sykes S."/>
            <person name="White J."/>
            <person name="Yandava C."/>
            <person name="Burger G."/>
            <person name="Gray M.W."/>
            <person name="Holland P.W.H."/>
            <person name="King N."/>
            <person name="Lang F.B.F."/>
            <person name="Roger A.J."/>
            <person name="Ruiz-Trillo I."/>
            <person name="Haas B."/>
            <person name="Nusbaum C."/>
            <person name="Birren B."/>
        </authorList>
    </citation>
    <scope>NUCLEOTIDE SEQUENCE [LARGE SCALE GENOMIC DNA]</scope>
    <source>
        <strain evidence="3 4">JP610</strain>
    </source>
</reference>
<dbReference type="Pfam" id="PF13499">
    <property type="entry name" value="EF-hand_7"/>
    <property type="match status" value="1"/>
</dbReference>
<dbReference type="SMART" id="SM00054">
    <property type="entry name" value="EFh"/>
    <property type="match status" value="3"/>
</dbReference>
<dbReference type="PANTHER" id="PTHR23048:SF49">
    <property type="entry name" value="FI08416P-RELATED"/>
    <property type="match status" value="1"/>
</dbReference>
<sequence length="148" mass="16377">MVLSDSELDTAREVFLIFDKQGDECVSSEDIGIILRAMNKNPLETEVAKIQTELDPSGEARITFSKFAPILERSTIDCPGSVEEFTDGLRVFDKEANGFMSAVELRHVLTSLGEKLTSKQVDQLLVGVETDSNGAINYEEFVRNVMQG</sequence>
<dbReference type="eggNOG" id="KOG0027">
    <property type="taxonomic scope" value="Eukaryota"/>
</dbReference>
<dbReference type="AlphaFoldDB" id="A0A0L0FQL0"/>